<dbReference type="NCBIfam" id="TIGR00786">
    <property type="entry name" value="dctM"/>
    <property type="match status" value="1"/>
</dbReference>
<comment type="subcellular location">
    <subcellularLocation>
        <location evidence="1">Cell inner membrane</location>
        <topology evidence="1">Multi-pass membrane protein</topology>
    </subcellularLocation>
</comment>
<feature type="transmembrane region" description="Helical" evidence="7">
    <location>
        <begin position="138"/>
        <end position="161"/>
    </location>
</feature>
<feature type="transmembrane region" description="Helical" evidence="7">
    <location>
        <begin position="109"/>
        <end position="126"/>
    </location>
</feature>
<feature type="transmembrane region" description="Helical" evidence="7">
    <location>
        <begin position="48"/>
        <end position="68"/>
    </location>
</feature>
<organism evidence="9 10">
    <name type="scientific">Fusibacter bizertensis</name>
    <dbReference type="NCBI Taxonomy" id="1488331"/>
    <lineage>
        <taxon>Bacteria</taxon>
        <taxon>Bacillati</taxon>
        <taxon>Bacillota</taxon>
        <taxon>Clostridia</taxon>
        <taxon>Eubacteriales</taxon>
        <taxon>Eubacteriales Family XII. Incertae Sedis</taxon>
        <taxon>Fusibacter</taxon>
    </lineage>
</organism>
<keyword evidence="10" id="KW-1185">Reference proteome</keyword>
<dbReference type="PIRSF" id="PIRSF006066">
    <property type="entry name" value="HI0050"/>
    <property type="match status" value="1"/>
</dbReference>
<evidence type="ECO:0000256" key="6">
    <source>
        <dbReference type="ARBA" id="ARBA00023136"/>
    </source>
</evidence>
<evidence type="ECO:0000256" key="1">
    <source>
        <dbReference type="ARBA" id="ARBA00004429"/>
    </source>
</evidence>
<feature type="transmembrane region" description="Helical" evidence="7">
    <location>
        <begin position="396"/>
        <end position="420"/>
    </location>
</feature>
<evidence type="ECO:0000256" key="2">
    <source>
        <dbReference type="ARBA" id="ARBA00022475"/>
    </source>
</evidence>
<feature type="transmembrane region" description="Helical" evidence="7">
    <location>
        <begin position="240"/>
        <end position="256"/>
    </location>
</feature>
<dbReference type="RefSeq" id="WP_281093634.1">
    <property type="nucleotide sequence ID" value="NZ_JARYZI010000003.1"/>
</dbReference>
<evidence type="ECO:0000259" key="8">
    <source>
        <dbReference type="Pfam" id="PF06808"/>
    </source>
</evidence>
<evidence type="ECO:0000313" key="10">
    <source>
        <dbReference type="Proteomes" id="UP001158045"/>
    </source>
</evidence>
<evidence type="ECO:0000256" key="4">
    <source>
        <dbReference type="ARBA" id="ARBA00022692"/>
    </source>
</evidence>
<name>A0ABT6NBM6_9FIRM</name>
<feature type="domain" description="TRAP C4-dicarboxylate transport system permease DctM subunit" evidence="8">
    <location>
        <begin position="6"/>
        <end position="415"/>
    </location>
</feature>
<dbReference type="Pfam" id="PF06808">
    <property type="entry name" value="DctM"/>
    <property type="match status" value="1"/>
</dbReference>
<feature type="transmembrane region" description="Helical" evidence="7">
    <location>
        <begin position="216"/>
        <end position="234"/>
    </location>
</feature>
<dbReference type="EMBL" id="JARYZI010000003">
    <property type="protein sequence ID" value="MDH8677811.1"/>
    <property type="molecule type" value="Genomic_DNA"/>
</dbReference>
<feature type="transmembrane region" description="Helical" evidence="7">
    <location>
        <begin position="313"/>
        <end position="343"/>
    </location>
</feature>
<keyword evidence="3" id="KW-0997">Cell inner membrane</keyword>
<feature type="transmembrane region" description="Helical" evidence="7">
    <location>
        <begin position="167"/>
        <end position="190"/>
    </location>
</feature>
<evidence type="ECO:0000313" key="9">
    <source>
        <dbReference type="EMBL" id="MDH8677811.1"/>
    </source>
</evidence>
<keyword evidence="5 7" id="KW-1133">Transmembrane helix</keyword>
<proteinExistence type="predicted"/>
<accession>A0ABT6NBM6</accession>
<dbReference type="PANTHER" id="PTHR33362">
    <property type="entry name" value="SIALIC ACID TRAP TRANSPORTER PERMEASE PROTEIN SIAT-RELATED"/>
    <property type="match status" value="1"/>
</dbReference>
<keyword evidence="6 7" id="KW-0472">Membrane</keyword>
<evidence type="ECO:0000256" key="7">
    <source>
        <dbReference type="SAM" id="Phobius"/>
    </source>
</evidence>
<keyword evidence="2" id="KW-1003">Cell membrane</keyword>
<feature type="transmembrane region" description="Helical" evidence="7">
    <location>
        <begin position="355"/>
        <end position="376"/>
    </location>
</feature>
<feature type="transmembrane region" description="Helical" evidence="7">
    <location>
        <begin position="80"/>
        <end position="103"/>
    </location>
</feature>
<gene>
    <name evidence="9" type="ORF">QE109_06615</name>
</gene>
<evidence type="ECO:0000256" key="3">
    <source>
        <dbReference type="ARBA" id="ARBA00022519"/>
    </source>
</evidence>
<sequence length="426" mass="45342">MIAFVFVLLLAMMLMTTPIYVALAGTVTVVFALFSDIPLMIVIQRMFAGINKFSLMSIPFFILAANVMSYGGISKRIIKLANILVGELPGGLAMTVVLASMFFGAISGSAPATVISVGALLYPALLEKKYGEHFSAGIVTASGSLGIIIPPSVTMIVYGAITGASVGALFMSGFGAGVVFSLGFILYAFLYGKKHKAVITTQTYTIKEKIKALKDAAWGMGIPIIILGGIYSGIFTPTEASAVAVFYALFVALIIYREMTVKSITQMFVRSSVTTAQVMILLSAASIFAWLLTSEGATTLLASSMLQFSSHPLVILMMMNVIFLVGGMFIDGASLIMILVPLIYPIATRVGIDPIHLGIVITVNCAIGMFTPPFGLNLFVASGITNKPLSFISKSVLPFIAISMVILIIITLFPSLSLWLPNVIYK</sequence>
<feature type="transmembrane region" description="Helical" evidence="7">
    <location>
        <begin position="268"/>
        <end position="293"/>
    </location>
</feature>
<reference evidence="9 10" key="1">
    <citation type="submission" date="2023-04" db="EMBL/GenBank/DDBJ databases">
        <title>Fusibacter bizertensis strain WBS, isolated from littoral bottom sediments of the Arctic seas - biochemical and genomic analysis.</title>
        <authorList>
            <person name="Brioukhanov A.L."/>
        </authorList>
    </citation>
    <scope>NUCLEOTIDE SEQUENCE [LARGE SCALE GENOMIC DNA]</scope>
    <source>
        <strain evidence="9 10">WBS</strain>
    </source>
</reference>
<evidence type="ECO:0000256" key="5">
    <source>
        <dbReference type="ARBA" id="ARBA00022989"/>
    </source>
</evidence>
<dbReference type="InterPro" id="IPR010656">
    <property type="entry name" value="DctM"/>
</dbReference>
<protein>
    <submittedName>
        <fullName evidence="9">TRAP transporter large permease</fullName>
    </submittedName>
</protein>
<dbReference type="Proteomes" id="UP001158045">
    <property type="component" value="Unassembled WGS sequence"/>
</dbReference>
<dbReference type="InterPro" id="IPR004681">
    <property type="entry name" value="TRAP_DctM"/>
</dbReference>
<keyword evidence="4 7" id="KW-0812">Transmembrane</keyword>
<dbReference type="PANTHER" id="PTHR33362:SF5">
    <property type="entry name" value="C4-DICARBOXYLATE TRAP TRANSPORTER LARGE PERMEASE PROTEIN DCTM"/>
    <property type="match status" value="1"/>
</dbReference>
<comment type="caution">
    <text evidence="9">The sequence shown here is derived from an EMBL/GenBank/DDBJ whole genome shotgun (WGS) entry which is preliminary data.</text>
</comment>